<dbReference type="GO" id="GO:0016746">
    <property type="term" value="F:acyltransferase activity"/>
    <property type="evidence" value="ECO:0007669"/>
    <property type="project" value="InterPro"/>
</dbReference>
<dbReference type="AlphaFoldDB" id="A0A4R5ACB1"/>
<dbReference type="Proteomes" id="UP000295217">
    <property type="component" value="Unassembled WGS sequence"/>
</dbReference>
<evidence type="ECO:0000313" key="3">
    <source>
        <dbReference type="EMBL" id="TDD68876.1"/>
    </source>
</evidence>
<gene>
    <name evidence="3" type="ORF">E1262_14090</name>
</gene>
<comment type="similarity">
    <text evidence="1">Belongs to the 2-oxoacid dehydrogenase family.</text>
</comment>
<dbReference type="EMBL" id="SMLB01000017">
    <property type="protein sequence ID" value="TDD68876.1"/>
    <property type="molecule type" value="Genomic_DNA"/>
</dbReference>
<proteinExistence type="inferred from homology"/>
<accession>A0A4R5ACB1</accession>
<evidence type="ECO:0000259" key="2">
    <source>
        <dbReference type="Pfam" id="PF02817"/>
    </source>
</evidence>
<keyword evidence="4" id="KW-1185">Reference proteome</keyword>
<name>A0A4R5ACB1_9ACTN</name>
<dbReference type="InterPro" id="IPR036625">
    <property type="entry name" value="E3-bd_dom_sf"/>
</dbReference>
<dbReference type="InterPro" id="IPR004167">
    <property type="entry name" value="PSBD"/>
</dbReference>
<protein>
    <recommendedName>
        <fullName evidence="2">Peripheral subunit-binding (PSBD) domain-containing protein</fullName>
    </recommendedName>
</protein>
<organism evidence="3 4">
    <name type="scientific">Jiangella aurantiaca</name>
    <dbReference type="NCBI Taxonomy" id="2530373"/>
    <lineage>
        <taxon>Bacteria</taxon>
        <taxon>Bacillati</taxon>
        <taxon>Actinomycetota</taxon>
        <taxon>Actinomycetes</taxon>
        <taxon>Jiangellales</taxon>
        <taxon>Jiangellaceae</taxon>
        <taxon>Jiangella</taxon>
    </lineage>
</organism>
<dbReference type="RefSeq" id="WP_203453862.1">
    <property type="nucleotide sequence ID" value="NZ_SMLB01000017.1"/>
</dbReference>
<reference evidence="3 4" key="1">
    <citation type="submission" date="2019-02" db="EMBL/GenBank/DDBJ databases">
        <title>Draft genome sequences of novel Actinobacteria.</title>
        <authorList>
            <person name="Sahin N."/>
            <person name="Ay H."/>
            <person name="Saygin H."/>
        </authorList>
    </citation>
    <scope>NUCLEOTIDE SEQUENCE [LARGE SCALE GENOMIC DNA]</scope>
    <source>
        <strain evidence="3 4">8K307</strain>
    </source>
</reference>
<dbReference type="Gene3D" id="4.10.320.10">
    <property type="entry name" value="E3-binding domain"/>
    <property type="match status" value="1"/>
</dbReference>
<evidence type="ECO:0000256" key="1">
    <source>
        <dbReference type="ARBA" id="ARBA00007317"/>
    </source>
</evidence>
<dbReference type="Pfam" id="PF02817">
    <property type="entry name" value="E3_binding"/>
    <property type="match status" value="1"/>
</dbReference>
<feature type="domain" description="Peripheral subunit-binding (PSBD)" evidence="2">
    <location>
        <begin position="6"/>
        <end position="38"/>
    </location>
</feature>
<dbReference type="SUPFAM" id="SSF47005">
    <property type="entry name" value="Peripheral subunit-binding domain of 2-oxo acid dehydrogenase complex"/>
    <property type="match status" value="1"/>
</dbReference>
<feature type="non-terminal residue" evidence="3">
    <location>
        <position position="1"/>
    </location>
</feature>
<sequence length="233" mass="22917">PAPVPPTPVVAHLAQQLGIDVDTIRGGGVGGRIRLRDLAPLAATGGRPAVTWSHALAEADVTCLLAPPARAGELLARAALAILRAADGIALRAAGLSVTVPGPAGALTAATVPNATELSVAGLARALATVRTRPDAGPAAGVGGSGGLTVHDATNDGLLAELPIVQPAPALLISIGAPRRKVVPDTSGGGLALSVRQTVYVAAASDPGRLPRDEAVRLLDAAVAALEIVSVGD</sequence>
<comment type="caution">
    <text evidence="3">The sequence shown here is derived from an EMBL/GenBank/DDBJ whole genome shotgun (WGS) entry which is preliminary data.</text>
</comment>
<evidence type="ECO:0000313" key="4">
    <source>
        <dbReference type="Proteomes" id="UP000295217"/>
    </source>
</evidence>